<evidence type="ECO:0000256" key="3">
    <source>
        <dbReference type="PIRNR" id="PIRNR004553"/>
    </source>
</evidence>
<comment type="similarity">
    <text evidence="3">Belongs to the methyltransferase superfamily. RsmD family.</text>
</comment>
<keyword evidence="3" id="KW-0949">S-adenosyl-L-methionine</keyword>
<dbReference type="NCBIfam" id="TIGR00095">
    <property type="entry name" value="16S rRNA (guanine(966)-N(2))-methyltransferase RsmD"/>
    <property type="match status" value="1"/>
</dbReference>
<comment type="function">
    <text evidence="3">Specifically methylates the guanine in position 966 of 16S rRNA in the assembled 30S particle.</text>
</comment>
<dbReference type="PANTHER" id="PTHR43542">
    <property type="entry name" value="METHYLTRANSFERASE"/>
    <property type="match status" value="1"/>
</dbReference>
<dbReference type="Pfam" id="PF03602">
    <property type="entry name" value="Cons_hypoth95"/>
    <property type="match status" value="1"/>
</dbReference>
<protein>
    <recommendedName>
        <fullName evidence="3">Ribosomal RNA small subunit methyltransferase D</fullName>
        <ecNumber evidence="3">2.1.1.171</ecNumber>
    </recommendedName>
</protein>
<evidence type="ECO:0000313" key="5">
    <source>
        <dbReference type="Proteomes" id="UP000298133"/>
    </source>
</evidence>
<keyword evidence="2 3" id="KW-0808">Transferase</keyword>
<dbReference type="Gene3D" id="3.40.50.150">
    <property type="entry name" value="Vaccinia Virus protein VP39"/>
    <property type="match status" value="1"/>
</dbReference>
<dbReference type="InterPro" id="IPR029063">
    <property type="entry name" value="SAM-dependent_MTases_sf"/>
</dbReference>
<dbReference type="GO" id="GO:0052913">
    <property type="term" value="F:16S rRNA (guanine(966)-N(2))-methyltransferase activity"/>
    <property type="evidence" value="ECO:0007669"/>
    <property type="project" value="UniProtKB-EC"/>
</dbReference>
<accession>A0A4Y8UHE5</accession>
<gene>
    <name evidence="4" type="primary">rsmD</name>
    <name evidence="4" type="ORF">E3W66_06980</name>
</gene>
<dbReference type="EMBL" id="SPIA01000002">
    <property type="protein sequence ID" value="TFH68090.1"/>
    <property type="molecule type" value="Genomic_DNA"/>
</dbReference>
<dbReference type="PIRSF" id="PIRSF004553">
    <property type="entry name" value="CHP00095"/>
    <property type="match status" value="1"/>
</dbReference>
<keyword evidence="1 3" id="KW-0489">Methyltransferase</keyword>
<keyword evidence="5" id="KW-1185">Reference proteome</keyword>
<organism evidence="4 5">
    <name type="scientific">Gammaproteobacteria bacterium LSUCC0057</name>
    <dbReference type="NCBI Taxonomy" id="2559237"/>
    <lineage>
        <taxon>Bacteria</taxon>
        <taxon>Pseudomonadati</taxon>
        <taxon>Pseudomonadota</taxon>
        <taxon>Gammaproteobacteria</taxon>
        <taxon>Cellvibrionales</taxon>
        <taxon>Porticoccaceae</taxon>
        <taxon>SAR92 clade</taxon>
    </lineage>
</organism>
<evidence type="ECO:0000313" key="4">
    <source>
        <dbReference type="EMBL" id="TFH68090.1"/>
    </source>
</evidence>
<name>A0A4Y8UHE5_9GAMM</name>
<comment type="catalytic activity">
    <reaction evidence="3">
        <text>guanosine(966) in 16S rRNA + S-adenosyl-L-methionine = N(2)-methylguanosine(966) in 16S rRNA + S-adenosyl-L-homocysteine + H(+)</text>
        <dbReference type="Rhea" id="RHEA:23548"/>
        <dbReference type="Rhea" id="RHEA-COMP:10211"/>
        <dbReference type="Rhea" id="RHEA-COMP:10212"/>
        <dbReference type="ChEBI" id="CHEBI:15378"/>
        <dbReference type="ChEBI" id="CHEBI:57856"/>
        <dbReference type="ChEBI" id="CHEBI:59789"/>
        <dbReference type="ChEBI" id="CHEBI:74269"/>
        <dbReference type="ChEBI" id="CHEBI:74481"/>
        <dbReference type="EC" id="2.1.1.171"/>
    </reaction>
</comment>
<sequence>MRRSQPSPRSRRSPPRTAASSVRIIAGRWRGTRLPIVTAPGLRPTADRIRETLFNWLLGECEQSRCLDLFAGSGALGFEALSRGASHCDLVELQPAAAAQLRANQQQLAAEASIFCCSAEQFLADPPAPTAAGGYQLVFLDPPFAEQLLPTIAEQLERSTLLAAQCWLYVELAAEQPFAAPPSWSLHRQRNSGGVSYRLYRRVADRATIA</sequence>
<evidence type="ECO:0000256" key="2">
    <source>
        <dbReference type="ARBA" id="ARBA00022679"/>
    </source>
</evidence>
<comment type="caution">
    <text evidence="4">The sequence shown here is derived from an EMBL/GenBank/DDBJ whole genome shotgun (WGS) entry which is preliminary data.</text>
</comment>
<reference evidence="4 5" key="1">
    <citation type="submission" date="2019-03" db="EMBL/GenBank/DDBJ databases">
        <title>Draft genome of Gammaproteobacteria bacterium LSUCC0057, a member of the SAR92 clade.</title>
        <authorList>
            <person name="Lanclos V.C."/>
            <person name="Doiron C."/>
            <person name="Henson M.W."/>
            <person name="Thrash J.C."/>
        </authorList>
    </citation>
    <scope>NUCLEOTIDE SEQUENCE [LARGE SCALE GENOMIC DNA]</scope>
    <source>
        <strain evidence="4 5">LSUCC0057</strain>
    </source>
</reference>
<dbReference type="InterPro" id="IPR004398">
    <property type="entry name" value="RNA_MeTrfase_RsmD"/>
</dbReference>
<dbReference type="CDD" id="cd02440">
    <property type="entry name" value="AdoMet_MTases"/>
    <property type="match status" value="1"/>
</dbReference>
<keyword evidence="3" id="KW-0698">rRNA processing</keyword>
<dbReference type="PANTHER" id="PTHR43542:SF1">
    <property type="entry name" value="METHYLTRANSFERASE"/>
    <property type="match status" value="1"/>
</dbReference>
<dbReference type="Proteomes" id="UP000298133">
    <property type="component" value="Unassembled WGS sequence"/>
</dbReference>
<evidence type="ECO:0000256" key="1">
    <source>
        <dbReference type="ARBA" id="ARBA00022603"/>
    </source>
</evidence>
<dbReference type="OrthoDB" id="9803017at2"/>
<dbReference type="EC" id="2.1.1.171" evidence="3"/>
<proteinExistence type="inferred from homology"/>
<dbReference type="AlphaFoldDB" id="A0A4Y8UHE5"/>
<dbReference type="SUPFAM" id="SSF53335">
    <property type="entry name" value="S-adenosyl-L-methionine-dependent methyltransferases"/>
    <property type="match status" value="1"/>
</dbReference>